<evidence type="ECO:0000313" key="1">
    <source>
        <dbReference type="EMBL" id="CAB4190446.1"/>
    </source>
</evidence>
<name>A0A6J5R776_9CAUD</name>
<protein>
    <submittedName>
        <fullName evidence="1">Uncharacterized protein</fullName>
    </submittedName>
</protein>
<sequence length="86" mass="9661">MKYRYSEVSSMEIAVSFSLQQLTELRALGQALLAETEEAKSALALTGWSRWDVRRLRDDAQAALVSASEIMKQEARAIDERAKAQD</sequence>
<proteinExistence type="predicted"/>
<reference evidence="1" key="1">
    <citation type="submission" date="2020-05" db="EMBL/GenBank/DDBJ databases">
        <authorList>
            <person name="Chiriac C."/>
            <person name="Salcher M."/>
            <person name="Ghai R."/>
            <person name="Kavagutti S V."/>
        </authorList>
    </citation>
    <scope>NUCLEOTIDE SEQUENCE</scope>
</reference>
<dbReference type="EMBL" id="LR797147">
    <property type="protein sequence ID" value="CAB4190446.1"/>
    <property type="molecule type" value="Genomic_DNA"/>
</dbReference>
<gene>
    <name evidence="1" type="ORF">UFOVP1202_55</name>
</gene>
<organism evidence="1">
    <name type="scientific">uncultured Caudovirales phage</name>
    <dbReference type="NCBI Taxonomy" id="2100421"/>
    <lineage>
        <taxon>Viruses</taxon>
        <taxon>Duplodnaviria</taxon>
        <taxon>Heunggongvirae</taxon>
        <taxon>Uroviricota</taxon>
        <taxon>Caudoviricetes</taxon>
        <taxon>Peduoviridae</taxon>
        <taxon>Maltschvirus</taxon>
        <taxon>Maltschvirus maltsch</taxon>
    </lineage>
</organism>
<accession>A0A6J5R776</accession>